<keyword evidence="2" id="KW-1185">Reference proteome</keyword>
<reference evidence="3" key="1">
    <citation type="submission" date="2016-06" db="UniProtKB">
        <authorList>
            <consortium name="WormBaseParasite"/>
        </authorList>
    </citation>
    <scope>IDENTIFICATION</scope>
</reference>
<proteinExistence type="predicted"/>
<dbReference type="EMBL" id="UYRT01017645">
    <property type="protein sequence ID" value="VDK57085.1"/>
    <property type="molecule type" value="Genomic_DNA"/>
</dbReference>
<dbReference type="AlphaFoldDB" id="A0A183DEC8"/>
<dbReference type="Proteomes" id="UP000271098">
    <property type="component" value="Unassembled WGS sequence"/>
</dbReference>
<name>A0A183DEC8_9BILA</name>
<organism evidence="3">
    <name type="scientific">Gongylonema pulchrum</name>
    <dbReference type="NCBI Taxonomy" id="637853"/>
    <lineage>
        <taxon>Eukaryota</taxon>
        <taxon>Metazoa</taxon>
        <taxon>Ecdysozoa</taxon>
        <taxon>Nematoda</taxon>
        <taxon>Chromadorea</taxon>
        <taxon>Rhabditida</taxon>
        <taxon>Spirurina</taxon>
        <taxon>Spiruromorpha</taxon>
        <taxon>Spiruroidea</taxon>
        <taxon>Gongylonematidae</taxon>
        <taxon>Gongylonema</taxon>
    </lineage>
</organism>
<evidence type="ECO:0000313" key="2">
    <source>
        <dbReference type="Proteomes" id="UP000271098"/>
    </source>
</evidence>
<evidence type="ECO:0000313" key="1">
    <source>
        <dbReference type="EMBL" id="VDK57085.1"/>
    </source>
</evidence>
<evidence type="ECO:0000313" key="3">
    <source>
        <dbReference type="WBParaSite" id="GPUH_0000707801-mRNA-1"/>
    </source>
</evidence>
<accession>A0A183DEC8</accession>
<reference evidence="1 2" key="2">
    <citation type="submission" date="2018-11" db="EMBL/GenBank/DDBJ databases">
        <authorList>
            <consortium name="Pathogen Informatics"/>
        </authorList>
    </citation>
    <scope>NUCLEOTIDE SEQUENCE [LARGE SCALE GENOMIC DNA]</scope>
</reference>
<gene>
    <name evidence="1" type="ORF">GPUH_LOCUS7068</name>
</gene>
<dbReference type="WBParaSite" id="GPUH_0000707801-mRNA-1">
    <property type="protein sequence ID" value="GPUH_0000707801-mRNA-1"/>
    <property type="gene ID" value="GPUH_0000707801"/>
</dbReference>
<sequence>MLTDIFKNIVVSYQRNNSPRKRTASSIDRICVLDWIHKEKKTQQKFIENRLEEIRGTDAEFRYVSTIDNPTNGCELFAPKIKDFLKKNI</sequence>
<protein>
    <submittedName>
        <fullName evidence="1 3">Uncharacterized protein</fullName>
    </submittedName>
</protein>